<accession>A0A5M8NS80</accession>
<dbReference type="GO" id="GO:0006508">
    <property type="term" value="P:proteolysis"/>
    <property type="evidence" value="ECO:0007669"/>
    <property type="project" value="UniProtKB-KW"/>
</dbReference>
<dbReference type="GO" id="GO:0008233">
    <property type="term" value="F:peptidase activity"/>
    <property type="evidence" value="ECO:0007669"/>
    <property type="project" value="UniProtKB-KW"/>
</dbReference>
<feature type="repeat" description="TPR" evidence="3">
    <location>
        <begin position="55"/>
        <end position="88"/>
    </location>
</feature>
<keyword evidence="1" id="KW-0677">Repeat</keyword>
<dbReference type="Proteomes" id="UP000324575">
    <property type="component" value="Unassembled WGS sequence"/>
</dbReference>
<evidence type="ECO:0000256" key="3">
    <source>
        <dbReference type="PROSITE-ProRule" id="PRU00339"/>
    </source>
</evidence>
<proteinExistence type="predicted"/>
<gene>
    <name evidence="4" type="ORF">EZS26_003891</name>
</gene>
<protein>
    <submittedName>
        <fullName evidence="4">Beta-barrel assembly-enhancing protease</fullName>
        <ecNumber evidence="4">3.4.-.-</ecNumber>
    </submittedName>
</protein>
<sequence>MDTKKITSLFGVLLSFATVYADSNERGIDLYQAELYDAAKIFFLSQANQTPQEQAESQYYLGQSYFELQATDSAAYCYAKAIEINPEYSYGYIGEGRVALSKGDAKEADTKFKKALSLAQKKDASIATVIAEVYIGFSLYPQAEDALAKAEKANKKDSGLFLAKGDLAMKQGKQSQGYQWYEQAKYFNANSKLAYLKLARVYELVNNAAALEYLDQLIAIDPEYIPAYALIGDINRANGKYNAALTAYEKFIAIPGVPLLQHERYAQLLYFTDQYEASLFKINYVLKFEPNNPVMHRLQAYNHFELENYELAVSELADFLKNNPEDTHIYLDYFTYGKALIKQKQPEAAVEVLLKAIALDSTSVDVYSELIDAYKRTRNYTEAIQLYDKFFELAGENVTSLDFLYYGQTLYYATKNLMDTYDAIASTATSEQQTEYNATFKTYIEKGDEAFNEIIERSPDSYLGYLWRGHISTFVDQKEQEIPTSPLKGFAKPYYEKAIEVMLQNNENGKRNNDLVQAYTYLGYYYLLLDDTIHSGDYYKKILTIDPSNANAKKALDGMKIKY</sequence>
<dbReference type="InterPro" id="IPR013105">
    <property type="entry name" value="TPR_2"/>
</dbReference>
<dbReference type="SMART" id="SM00028">
    <property type="entry name" value="TPR"/>
    <property type="match status" value="9"/>
</dbReference>
<dbReference type="Pfam" id="PF13181">
    <property type="entry name" value="TPR_8"/>
    <property type="match status" value="2"/>
</dbReference>
<evidence type="ECO:0000313" key="5">
    <source>
        <dbReference type="Proteomes" id="UP000324575"/>
    </source>
</evidence>
<evidence type="ECO:0000256" key="2">
    <source>
        <dbReference type="ARBA" id="ARBA00022803"/>
    </source>
</evidence>
<keyword evidence="4" id="KW-0645">Protease</keyword>
<evidence type="ECO:0000256" key="1">
    <source>
        <dbReference type="ARBA" id="ARBA00022737"/>
    </source>
</evidence>
<evidence type="ECO:0000313" key="4">
    <source>
        <dbReference type="EMBL" id="KAA6299971.1"/>
    </source>
</evidence>
<dbReference type="InterPro" id="IPR019734">
    <property type="entry name" value="TPR_rpt"/>
</dbReference>
<dbReference type="AlphaFoldDB" id="A0A5M8NS80"/>
<feature type="repeat" description="TPR" evidence="3">
    <location>
        <begin position="516"/>
        <end position="549"/>
    </location>
</feature>
<dbReference type="EMBL" id="SNRX01000175">
    <property type="protein sequence ID" value="KAA6299971.1"/>
    <property type="molecule type" value="Genomic_DNA"/>
</dbReference>
<keyword evidence="4" id="KW-0378">Hydrolase</keyword>
<keyword evidence="2 3" id="KW-0802">TPR repeat</keyword>
<comment type="caution">
    <text evidence="4">The sequence shown here is derived from an EMBL/GenBank/DDBJ whole genome shotgun (WGS) entry which is preliminary data.</text>
</comment>
<dbReference type="InterPro" id="IPR011990">
    <property type="entry name" value="TPR-like_helical_dom_sf"/>
</dbReference>
<reference evidence="4 5" key="1">
    <citation type="submission" date="2019-03" db="EMBL/GenBank/DDBJ databases">
        <title>Single cell metagenomics reveals metabolic interactions within the superorganism composed of flagellate Streblomastix strix and complex community of Bacteroidetes bacteria on its surface.</title>
        <authorList>
            <person name="Treitli S.C."/>
            <person name="Kolisko M."/>
            <person name="Husnik F."/>
            <person name="Keeling P."/>
            <person name="Hampl V."/>
        </authorList>
    </citation>
    <scope>NUCLEOTIDE SEQUENCE [LARGE SCALE GENOMIC DNA]</scope>
    <source>
        <strain evidence="4">St1</strain>
    </source>
</reference>
<dbReference type="SUPFAM" id="SSF48452">
    <property type="entry name" value="TPR-like"/>
    <property type="match status" value="2"/>
</dbReference>
<dbReference type="PROSITE" id="PS50005">
    <property type="entry name" value="TPR"/>
    <property type="match status" value="3"/>
</dbReference>
<feature type="repeat" description="TPR" evidence="3">
    <location>
        <begin position="364"/>
        <end position="397"/>
    </location>
</feature>
<dbReference type="PANTHER" id="PTHR12558:SF13">
    <property type="entry name" value="CELL DIVISION CYCLE PROTEIN 27 HOMOLOG"/>
    <property type="match status" value="1"/>
</dbReference>
<organism evidence="4 5">
    <name type="scientific">Candidatus Ordinivivax streblomastigis</name>
    <dbReference type="NCBI Taxonomy" id="2540710"/>
    <lineage>
        <taxon>Bacteria</taxon>
        <taxon>Pseudomonadati</taxon>
        <taxon>Bacteroidota</taxon>
        <taxon>Bacteroidia</taxon>
        <taxon>Bacteroidales</taxon>
        <taxon>Candidatus Ordinivivax</taxon>
    </lineage>
</organism>
<dbReference type="Gene3D" id="1.25.40.10">
    <property type="entry name" value="Tetratricopeptide repeat domain"/>
    <property type="match status" value="3"/>
</dbReference>
<dbReference type="Pfam" id="PF07719">
    <property type="entry name" value="TPR_2"/>
    <property type="match status" value="1"/>
</dbReference>
<dbReference type="PANTHER" id="PTHR12558">
    <property type="entry name" value="CELL DIVISION CYCLE 16,23,27"/>
    <property type="match status" value="1"/>
</dbReference>
<name>A0A5M8NS80_9BACT</name>
<dbReference type="EC" id="3.4.-.-" evidence="4"/>